<dbReference type="Proteomes" id="UP000001554">
    <property type="component" value="Chromosome 11"/>
</dbReference>
<dbReference type="PANTHER" id="PTHR12316">
    <property type="entry name" value="NINJURIN-RELATED"/>
    <property type="match status" value="1"/>
</dbReference>
<evidence type="ECO:0000256" key="7">
    <source>
        <dbReference type="SAM" id="MobiDB-lite"/>
    </source>
</evidence>
<accession>C3XUZ5</accession>
<dbReference type="GO" id="GO:0042246">
    <property type="term" value="P:tissue regeneration"/>
    <property type="evidence" value="ECO:0007669"/>
    <property type="project" value="InterPro"/>
</dbReference>
<dbReference type="PANTHER" id="PTHR12316:SF17">
    <property type="entry name" value="NINJURIN C, ISOFORM D"/>
    <property type="match status" value="1"/>
</dbReference>
<protein>
    <submittedName>
        <fullName evidence="11">Uncharacterized protein LOC118425945</fullName>
    </submittedName>
</protein>
<evidence type="ECO:0000256" key="3">
    <source>
        <dbReference type="ARBA" id="ARBA00022692"/>
    </source>
</evidence>
<dbReference type="AlphaFoldDB" id="C3XUZ5"/>
<keyword evidence="4" id="KW-0130">Cell adhesion</keyword>
<keyword evidence="5 8" id="KW-1133">Transmembrane helix</keyword>
<reference evidence="11" key="3">
    <citation type="submission" date="2025-04" db="UniProtKB">
        <authorList>
            <consortium name="RefSeq"/>
        </authorList>
    </citation>
    <scope>IDENTIFICATION</scope>
    <source>
        <strain evidence="11">S238N-H82</strain>
        <tissue evidence="11">Testes</tissue>
    </source>
</reference>
<dbReference type="Pfam" id="PF04923">
    <property type="entry name" value="Ninjurin"/>
    <property type="match status" value="1"/>
</dbReference>
<feature type="transmembrane region" description="Helical" evidence="8">
    <location>
        <begin position="50"/>
        <end position="72"/>
    </location>
</feature>
<dbReference type="RefSeq" id="XP_035691008.1">
    <property type="nucleotide sequence ID" value="XM_035835115.1"/>
</dbReference>
<sequence length="152" mass="16822">MSGEMENLNQYATRKTTVEGFIDTSLFTSNVSVLLSITRSPNGVDTGEEIAEMVLVSICMLLQVALMGIFVYQGSKNIEKLGNKPTEDISTSSTRSESAKRRRAWEIEDEIEKERSEEDRNLDKTNTAATILTAALVLFEIVILGLLSENQA</sequence>
<evidence type="ECO:0000313" key="10">
    <source>
        <dbReference type="Proteomes" id="UP000001554"/>
    </source>
</evidence>
<proteinExistence type="inferred from homology"/>
<comment type="subcellular location">
    <subcellularLocation>
        <location evidence="1">Membrane</location>
        <topology evidence="1">Multi-pass membrane protein</topology>
    </subcellularLocation>
</comment>
<dbReference type="GO" id="GO:0016020">
    <property type="term" value="C:membrane"/>
    <property type="evidence" value="ECO:0007669"/>
    <property type="project" value="UniProtKB-SubCell"/>
</dbReference>
<dbReference type="EMBL" id="GG666468">
    <property type="protein sequence ID" value="EEN67921.1"/>
    <property type="molecule type" value="Genomic_DNA"/>
</dbReference>
<feature type="transmembrane region" description="Helical" evidence="8">
    <location>
        <begin position="128"/>
        <end position="147"/>
    </location>
</feature>
<dbReference type="InParanoid" id="C3XUZ5"/>
<evidence type="ECO:0000313" key="11">
    <source>
        <dbReference type="RefSeq" id="XP_035691008.1"/>
    </source>
</evidence>
<dbReference type="OrthoDB" id="10179734at2759"/>
<reference evidence="10" key="2">
    <citation type="journal article" date="2020" name="Nat. Ecol. Evol.">
        <title>Deeply conserved synteny resolves early events in vertebrate evolution.</title>
        <authorList>
            <person name="Simakov O."/>
            <person name="Marletaz F."/>
            <person name="Yue J.X."/>
            <person name="O'Connell B."/>
            <person name="Jenkins J."/>
            <person name="Brandt A."/>
            <person name="Calef R."/>
            <person name="Tung C.H."/>
            <person name="Huang T.K."/>
            <person name="Schmutz J."/>
            <person name="Satoh N."/>
            <person name="Yu J.K."/>
            <person name="Putnam N.H."/>
            <person name="Green R.E."/>
            <person name="Rokhsar D.S."/>
        </authorList>
    </citation>
    <scope>NUCLEOTIDE SEQUENCE [LARGE SCALE GENOMIC DNA]</scope>
    <source>
        <strain evidence="10">S238N-H82</strain>
    </source>
</reference>
<feature type="region of interest" description="Disordered" evidence="7">
    <location>
        <begin position="80"/>
        <end position="104"/>
    </location>
</feature>
<name>C3XUZ5_BRAFL</name>
<evidence type="ECO:0000256" key="1">
    <source>
        <dbReference type="ARBA" id="ARBA00004141"/>
    </source>
</evidence>
<organism>
    <name type="scientific">Branchiostoma floridae</name>
    <name type="common">Florida lancelet</name>
    <name type="synonym">Amphioxus</name>
    <dbReference type="NCBI Taxonomy" id="7739"/>
    <lineage>
        <taxon>Eukaryota</taxon>
        <taxon>Metazoa</taxon>
        <taxon>Chordata</taxon>
        <taxon>Cephalochordata</taxon>
        <taxon>Leptocardii</taxon>
        <taxon>Amphioxiformes</taxon>
        <taxon>Branchiostomatidae</taxon>
        <taxon>Branchiostoma</taxon>
    </lineage>
</organism>
<dbReference type="KEGG" id="bfo:118425945"/>
<dbReference type="OMA" id="MLIEVFV"/>
<dbReference type="InterPro" id="IPR007007">
    <property type="entry name" value="Ninjurin"/>
</dbReference>
<reference evidence="9" key="1">
    <citation type="journal article" date="2008" name="Nature">
        <title>The amphioxus genome and the evolution of the chordate karyotype.</title>
        <authorList>
            <consortium name="US DOE Joint Genome Institute (JGI-PGF)"/>
            <person name="Putnam N.H."/>
            <person name="Butts T."/>
            <person name="Ferrier D.E.K."/>
            <person name="Furlong R.F."/>
            <person name="Hellsten U."/>
            <person name="Kawashima T."/>
            <person name="Robinson-Rechavi M."/>
            <person name="Shoguchi E."/>
            <person name="Terry A."/>
            <person name="Yu J.-K."/>
            <person name="Benito-Gutierrez E.L."/>
            <person name="Dubchak I."/>
            <person name="Garcia-Fernandez J."/>
            <person name="Gibson-Brown J.J."/>
            <person name="Grigoriev I.V."/>
            <person name="Horton A.C."/>
            <person name="de Jong P.J."/>
            <person name="Jurka J."/>
            <person name="Kapitonov V.V."/>
            <person name="Kohara Y."/>
            <person name="Kuroki Y."/>
            <person name="Lindquist E."/>
            <person name="Lucas S."/>
            <person name="Osoegawa K."/>
            <person name="Pennacchio L.A."/>
            <person name="Salamov A.A."/>
            <person name="Satou Y."/>
            <person name="Sauka-Spengler T."/>
            <person name="Schmutz J."/>
            <person name="Shin-I T."/>
            <person name="Toyoda A."/>
            <person name="Bronner-Fraser M."/>
            <person name="Fujiyama A."/>
            <person name="Holland L.Z."/>
            <person name="Holland P.W.H."/>
            <person name="Satoh N."/>
            <person name="Rokhsar D.S."/>
        </authorList>
    </citation>
    <scope>NUCLEOTIDE SEQUENCE [LARGE SCALE GENOMIC DNA]</scope>
    <source>
        <strain evidence="9">S238N-H82</strain>
        <tissue evidence="9">Testes</tissue>
    </source>
</reference>
<evidence type="ECO:0000256" key="4">
    <source>
        <dbReference type="ARBA" id="ARBA00022889"/>
    </source>
</evidence>
<evidence type="ECO:0000256" key="8">
    <source>
        <dbReference type="SAM" id="Phobius"/>
    </source>
</evidence>
<comment type="similarity">
    <text evidence="2">Belongs to the ninjurin family.</text>
</comment>
<evidence type="ECO:0000256" key="2">
    <source>
        <dbReference type="ARBA" id="ARBA00008141"/>
    </source>
</evidence>
<evidence type="ECO:0000313" key="9">
    <source>
        <dbReference type="EMBL" id="EEN67921.1"/>
    </source>
</evidence>
<keyword evidence="10" id="KW-1185">Reference proteome</keyword>
<keyword evidence="6 8" id="KW-0472">Membrane</keyword>
<gene>
    <name evidence="11" type="primary">LOC118425945</name>
    <name evidence="9" type="ORF">BRAFLDRAFT_106508</name>
</gene>
<evidence type="ECO:0000256" key="5">
    <source>
        <dbReference type="ARBA" id="ARBA00022989"/>
    </source>
</evidence>
<keyword evidence="3 8" id="KW-0812">Transmembrane</keyword>
<evidence type="ECO:0000256" key="6">
    <source>
        <dbReference type="ARBA" id="ARBA00023136"/>
    </source>
</evidence>
<dbReference type="GeneID" id="118425945"/>
<dbReference type="GO" id="GO:0007155">
    <property type="term" value="P:cell adhesion"/>
    <property type="evidence" value="ECO:0000318"/>
    <property type="project" value="GO_Central"/>
</dbReference>